<keyword evidence="2" id="KW-1185">Reference proteome</keyword>
<protein>
    <recommendedName>
        <fullName evidence="3">Transcription factor zinc-finger domain-containing protein</fullName>
    </recommendedName>
</protein>
<comment type="caution">
    <text evidence="1">The sequence shown here is derived from an EMBL/GenBank/DDBJ whole genome shotgun (WGS) entry which is preliminary data.</text>
</comment>
<dbReference type="Proteomes" id="UP001500837">
    <property type="component" value="Unassembled WGS sequence"/>
</dbReference>
<reference evidence="1 2" key="1">
    <citation type="journal article" date="2019" name="Int. J. Syst. Evol. Microbiol.">
        <title>The Global Catalogue of Microorganisms (GCM) 10K type strain sequencing project: providing services to taxonomists for standard genome sequencing and annotation.</title>
        <authorList>
            <consortium name="The Broad Institute Genomics Platform"/>
            <consortium name="The Broad Institute Genome Sequencing Center for Infectious Disease"/>
            <person name="Wu L."/>
            <person name="Ma J."/>
        </authorList>
    </citation>
    <scope>NUCLEOTIDE SEQUENCE [LARGE SCALE GENOMIC DNA]</scope>
    <source>
        <strain evidence="1 2">JCM 16330</strain>
    </source>
</reference>
<evidence type="ECO:0008006" key="3">
    <source>
        <dbReference type="Google" id="ProtNLM"/>
    </source>
</evidence>
<dbReference type="EMBL" id="BAAABL010000034">
    <property type="protein sequence ID" value="GAA0296012.1"/>
    <property type="molecule type" value="Genomic_DNA"/>
</dbReference>
<accession>A0AAV3S5W7</accession>
<proteinExistence type="predicted"/>
<dbReference type="AlphaFoldDB" id="A0AAV3S5W7"/>
<dbReference type="RefSeq" id="WP_211312917.1">
    <property type="nucleotide sequence ID" value="NZ_BAAABL010000034.1"/>
</dbReference>
<evidence type="ECO:0000313" key="1">
    <source>
        <dbReference type="EMBL" id="GAA0296012.1"/>
    </source>
</evidence>
<name>A0AAV3S5W7_9EURY</name>
<sequence>MADAPVDRSACPRCGGDLDTFVLGDARAVACEDCGYADVPADHSPAERVDEESWASILRRYQRGGNDDGDDG</sequence>
<gene>
    <name evidence="1" type="ORF">GCM10009066_08140</name>
</gene>
<evidence type="ECO:0000313" key="2">
    <source>
        <dbReference type="Proteomes" id="UP001500837"/>
    </source>
</evidence>
<organism evidence="1 2">
    <name type="scientific">Halarchaeum salinum</name>
    <dbReference type="NCBI Taxonomy" id="489912"/>
    <lineage>
        <taxon>Archaea</taxon>
        <taxon>Methanobacteriati</taxon>
        <taxon>Methanobacteriota</taxon>
        <taxon>Stenosarchaea group</taxon>
        <taxon>Halobacteria</taxon>
        <taxon>Halobacteriales</taxon>
        <taxon>Halobacteriaceae</taxon>
    </lineage>
</organism>